<dbReference type="GO" id="GO:0032259">
    <property type="term" value="P:methylation"/>
    <property type="evidence" value="ECO:0007669"/>
    <property type="project" value="UniProtKB-KW"/>
</dbReference>
<evidence type="ECO:0000313" key="5">
    <source>
        <dbReference type="EMBL" id="KAK1738439.1"/>
    </source>
</evidence>
<evidence type="ECO:0000256" key="4">
    <source>
        <dbReference type="SAM" id="MobiDB-lite"/>
    </source>
</evidence>
<dbReference type="InterPro" id="IPR011990">
    <property type="entry name" value="TPR-like_helical_dom_sf"/>
</dbReference>
<dbReference type="EC" id="2.1.1.-" evidence="5"/>
<feature type="compositionally biased region" description="Polar residues" evidence="4">
    <location>
        <begin position="763"/>
        <end position="776"/>
    </location>
</feature>
<evidence type="ECO:0000256" key="1">
    <source>
        <dbReference type="ARBA" id="ARBA00009725"/>
    </source>
</evidence>
<keyword evidence="3 5" id="KW-0808">Transferase</keyword>
<dbReference type="GO" id="GO:0008757">
    <property type="term" value="F:S-adenosylmethionine-dependent methyltransferase activity"/>
    <property type="evidence" value="ECO:0007669"/>
    <property type="project" value="UniProtKB-ARBA"/>
</dbReference>
<feature type="region of interest" description="Disordered" evidence="4">
    <location>
        <begin position="824"/>
        <end position="867"/>
    </location>
</feature>
<comment type="caution">
    <text evidence="5">The sequence shown here is derived from an EMBL/GenBank/DDBJ whole genome shotgun (WGS) entry which is preliminary data.</text>
</comment>
<sequence length="1514" mass="169105">TMMPINMTTTNNATWKGDVWIDDNWTAEDKAKALELLAASSPSVQAKQPQHQEQQQQQRHVVFNEFRRNASTNWNSFYEQNQTNFFKDRHYLHKAFPHEFAWLYAHSSDNNDELDESGNPRLYSIPNRKKDEDFTIVEIGCGVGNAILPLLEQHTELVHKHASSDDDGDVPPPRLNIHCLDFAPTAINLLKQDPRFRAAAEEGRATAHVFDLSSMHPSTISTSSSSTNNDKQTTTLANSADVAILLFCLSAIGPHPSAALSRAARHAMDMLKPGGTLVIRDYGRLDEAQMKLSRGEKSLGSNFYRKGDGTGCYYFELQDLKDLFVNDGDDCTKLELLELDYIQRVYRNRGDDSTRRRVWIQGRFRKPIDAAEENKSHVMSIGCIDDYSATTCRRWDNYYNTLARVKSSTLPSNLFQIFPNEFSPWQSLMKQQKKGKPQNVQPLEPPYTASDNVAIVDLGCGLGNTSLLNLIQTLQHHQTGDEVSPKVNAHFLDISGEAIRQLCNDERYQSGIASDSVASHIYDVRQPLKIPTHLEQSVDIVLLLFAMSAIGPYKCDDMSNAVTNAIKMLKPGGVILFRDYGRYDDDQLQLNSVSGAQICNNFYLRGVDGDGEKAKVRNRLELGTGCYFFELDEVKVMFAGLEVLQLEFTTRTYKKTGKSAKDLNKNGGAATRRRVWIQGRFRKPLMCGCTDGSDCGRMMKRGGKIKASSAAVGATVCEGVVEEESNDNYCEEKKLDPPYVSSPPSRHHQQQHHINLAEETPISRRSSIDSATSRTKSWTDQRAPEPFSSPTPRPRRKKYGYGDIYKSTSGSNVVEDRIGYRHSYHSSNKPKILGSGRAAYDRRRSTDANNGTRNMQQRSEKQPSFSTLDFPVLSPVKAKAASSIENQRSSSWSSVVGGQDEEANHTRIEQEDVHNIIIPPLPFADDVASKTIDERKPLDAPAHLSSNNNVFDAVDTSRDYWKERQIQPRQRSHAAERYGTLLARTNRADEAIERYKLSIESATDTLKELKKGDCELTISSSRKDKMKQCPVKVSEGLAWFRTKLLRGDVAPATADTVLPTDNQNDVAPFPPPYQPAGFGGCAPSSPRRSRSASFCAFDLQPTNTRTTHDEHPSTPLLQTHSLRRTLTPHITPKPSILPVDDIVHDIHQHQKLDCPEDVYSCNGRTPLGLEYICDPLPILGRSLRRVVVGMNDKDARIVIETTALVAATLNLAALEYRLAGGGVSEKLQQVLETLQSCQSSFDHDEKGCVLQVNNFFVLLKAVAYVNIGTCLYRLNKVREATQNFERAQNALDEYNDVVEIDPENPCHSHDDDRFPPREYLLLVTRVNLSRAMLRLNKHEEAQKLCDQIADNNKPHRRSTSSRRLSAALPSRTYGFRRSSSFSATSSALETVCAAYDHDIDRRSKWLFSVAEHFLIGLIYEAKGESSDQKEALKIEGNILVEAGRLEDAMRTFVDAARRCGEDGRNQMMATMMGGGGQDSNSQEDADAGDSSVLSVRSAATLAHTNCFHPGAAAA</sequence>
<name>A0AAD8Y3F1_9STRA</name>
<gene>
    <name evidence="5" type="ORF">QTG54_011108</name>
</gene>
<evidence type="ECO:0000256" key="3">
    <source>
        <dbReference type="ARBA" id="ARBA00022679"/>
    </source>
</evidence>
<keyword evidence="2 5" id="KW-0489">Methyltransferase</keyword>
<proteinExistence type="inferred from homology"/>
<dbReference type="Proteomes" id="UP001224775">
    <property type="component" value="Unassembled WGS sequence"/>
</dbReference>
<evidence type="ECO:0000256" key="2">
    <source>
        <dbReference type="ARBA" id="ARBA00022603"/>
    </source>
</evidence>
<dbReference type="InterPro" id="IPR026113">
    <property type="entry name" value="METTL2/6/8-like"/>
</dbReference>
<feature type="region of interest" description="Disordered" evidence="4">
    <location>
        <begin position="1470"/>
        <end position="1490"/>
    </location>
</feature>
<feature type="non-terminal residue" evidence="5">
    <location>
        <position position="1"/>
    </location>
</feature>
<evidence type="ECO:0000313" key="6">
    <source>
        <dbReference type="Proteomes" id="UP001224775"/>
    </source>
</evidence>
<reference evidence="5" key="1">
    <citation type="submission" date="2023-06" db="EMBL/GenBank/DDBJ databases">
        <title>Survivors Of The Sea: Transcriptome response of Skeletonema marinoi to long-term dormancy.</title>
        <authorList>
            <person name="Pinder M.I.M."/>
            <person name="Kourtchenko O."/>
            <person name="Robertson E.K."/>
            <person name="Larsson T."/>
            <person name="Maumus F."/>
            <person name="Osuna-Cruz C.M."/>
            <person name="Vancaester E."/>
            <person name="Stenow R."/>
            <person name="Vandepoele K."/>
            <person name="Ploug H."/>
            <person name="Bruchert V."/>
            <person name="Godhe A."/>
            <person name="Topel M."/>
        </authorList>
    </citation>
    <scope>NUCLEOTIDE SEQUENCE</scope>
    <source>
        <strain evidence="5">R05AC</strain>
    </source>
</reference>
<protein>
    <submittedName>
        <fullName evidence="5">Methyltransferase</fullName>
        <ecNumber evidence="5">2.1.1.-</ecNumber>
    </submittedName>
</protein>
<dbReference type="InterPro" id="IPR029063">
    <property type="entry name" value="SAM-dependent_MTases_sf"/>
</dbReference>
<organism evidence="5 6">
    <name type="scientific">Skeletonema marinoi</name>
    <dbReference type="NCBI Taxonomy" id="267567"/>
    <lineage>
        <taxon>Eukaryota</taxon>
        <taxon>Sar</taxon>
        <taxon>Stramenopiles</taxon>
        <taxon>Ochrophyta</taxon>
        <taxon>Bacillariophyta</taxon>
        <taxon>Coscinodiscophyceae</taxon>
        <taxon>Thalassiosirophycidae</taxon>
        <taxon>Thalassiosirales</taxon>
        <taxon>Skeletonemataceae</taxon>
        <taxon>Skeletonema</taxon>
        <taxon>Skeletonema marinoi-dohrnii complex</taxon>
    </lineage>
</organism>
<dbReference type="GO" id="GO:0008173">
    <property type="term" value="F:RNA methyltransferase activity"/>
    <property type="evidence" value="ECO:0007669"/>
    <property type="project" value="UniProtKB-ARBA"/>
</dbReference>
<feature type="region of interest" description="Disordered" evidence="4">
    <location>
        <begin position="727"/>
        <end position="808"/>
    </location>
</feature>
<dbReference type="Gene3D" id="3.40.50.150">
    <property type="entry name" value="Vaccinia Virus protein VP39"/>
    <property type="match status" value="2"/>
</dbReference>
<dbReference type="SUPFAM" id="SSF53335">
    <property type="entry name" value="S-adenosyl-L-methionine-dependent methyltransferases"/>
    <property type="match status" value="2"/>
</dbReference>
<dbReference type="CDD" id="cd02440">
    <property type="entry name" value="AdoMet_MTases"/>
    <property type="match status" value="2"/>
</dbReference>
<dbReference type="Pfam" id="PF13489">
    <property type="entry name" value="Methyltransf_23"/>
    <property type="match status" value="1"/>
</dbReference>
<dbReference type="PANTHER" id="PTHR22809">
    <property type="entry name" value="METHYLTRANSFERASE-RELATED"/>
    <property type="match status" value="1"/>
</dbReference>
<comment type="similarity">
    <text evidence="1">Belongs to the methyltransferase superfamily. METL family.</text>
</comment>
<accession>A0AAD8Y3F1</accession>
<feature type="compositionally biased region" description="Polar residues" evidence="4">
    <location>
        <begin position="847"/>
        <end position="867"/>
    </location>
</feature>
<dbReference type="Gene3D" id="1.25.40.10">
    <property type="entry name" value="Tetratricopeptide repeat domain"/>
    <property type="match status" value="1"/>
</dbReference>
<dbReference type="PANTHER" id="PTHR22809:SF5">
    <property type="entry name" value="TRNA N(3)-METHYLCYTIDINE METHYLTRANSFERASE METTL6"/>
    <property type="match status" value="1"/>
</dbReference>
<feature type="region of interest" description="Disordered" evidence="4">
    <location>
        <begin position="1101"/>
        <end position="1120"/>
    </location>
</feature>
<dbReference type="EMBL" id="JATAAI010000021">
    <property type="protein sequence ID" value="KAK1738439.1"/>
    <property type="molecule type" value="Genomic_DNA"/>
</dbReference>
<dbReference type="SUPFAM" id="SSF48452">
    <property type="entry name" value="TPR-like"/>
    <property type="match status" value="1"/>
</dbReference>
<keyword evidence="6" id="KW-1185">Reference proteome</keyword>